<dbReference type="Pfam" id="PF01336">
    <property type="entry name" value="tRNA_anti-codon"/>
    <property type="match status" value="1"/>
</dbReference>
<evidence type="ECO:0000313" key="13">
    <source>
        <dbReference type="Proteomes" id="UP001303647"/>
    </source>
</evidence>
<organism evidence="12 13">
    <name type="scientific">Corynascus novoguineensis</name>
    <dbReference type="NCBI Taxonomy" id="1126955"/>
    <lineage>
        <taxon>Eukaryota</taxon>
        <taxon>Fungi</taxon>
        <taxon>Dikarya</taxon>
        <taxon>Ascomycota</taxon>
        <taxon>Pezizomycotina</taxon>
        <taxon>Sordariomycetes</taxon>
        <taxon>Sordariomycetidae</taxon>
        <taxon>Sordariales</taxon>
        <taxon>Chaetomiaceae</taxon>
        <taxon>Corynascus</taxon>
    </lineage>
</organism>
<dbReference type="GO" id="GO:0000781">
    <property type="term" value="C:chromosome, telomeric region"/>
    <property type="evidence" value="ECO:0007669"/>
    <property type="project" value="UniProtKB-ARBA"/>
</dbReference>
<feature type="region of interest" description="Disordered" evidence="10">
    <location>
        <begin position="134"/>
        <end position="161"/>
    </location>
</feature>
<dbReference type="Gene3D" id="2.40.50.140">
    <property type="entry name" value="Nucleic acid-binding proteins"/>
    <property type="match status" value="4"/>
</dbReference>
<accession>A0AAN7HKW0</accession>
<dbReference type="InterPro" id="IPR031657">
    <property type="entry name" value="REPA_OB_2"/>
</dbReference>
<dbReference type="InterPro" id="IPR047192">
    <property type="entry name" value="Euk_RPA1_DBD_C"/>
</dbReference>
<reference evidence="12" key="2">
    <citation type="submission" date="2023-05" db="EMBL/GenBank/DDBJ databases">
        <authorList>
            <consortium name="Lawrence Berkeley National Laboratory"/>
            <person name="Steindorff A."/>
            <person name="Hensen N."/>
            <person name="Bonometti L."/>
            <person name="Westerberg I."/>
            <person name="Brannstrom I.O."/>
            <person name="Guillou S."/>
            <person name="Cros-Aarteil S."/>
            <person name="Calhoun S."/>
            <person name="Haridas S."/>
            <person name="Kuo A."/>
            <person name="Mondo S."/>
            <person name="Pangilinan J."/>
            <person name="Riley R."/>
            <person name="Labutti K."/>
            <person name="Andreopoulos B."/>
            <person name="Lipzen A."/>
            <person name="Chen C."/>
            <person name="Yanf M."/>
            <person name="Daum C."/>
            <person name="Ng V."/>
            <person name="Clum A."/>
            <person name="Ohm R."/>
            <person name="Martin F."/>
            <person name="Silar P."/>
            <person name="Natvig D."/>
            <person name="Lalanne C."/>
            <person name="Gautier V."/>
            <person name="Ament-Velasquez S.L."/>
            <person name="Kruys A."/>
            <person name="Hutchinson M.I."/>
            <person name="Powell A.J."/>
            <person name="Barry K."/>
            <person name="Miller A.N."/>
            <person name="Grigoriev I.V."/>
            <person name="Debuchy R."/>
            <person name="Gladieux P."/>
            <person name="Thoren M.H."/>
            <person name="Johannesson H."/>
        </authorList>
    </citation>
    <scope>NUCLEOTIDE SEQUENCE</scope>
    <source>
        <strain evidence="12">CBS 359.72</strain>
    </source>
</reference>
<dbReference type="Proteomes" id="UP001303647">
    <property type="component" value="Unassembled WGS sequence"/>
</dbReference>
<dbReference type="InterPro" id="IPR007199">
    <property type="entry name" value="Rep_factor-A_N"/>
</dbReference>
<dbReference type="GO" id="GO:0007004">
    <property type="term" value="P:telomere maintenance via telomerase"/>
    <property type="evidence" value="ECO:0007669"/>
    <property type="project" value="UniProtKB-ARBA"/>
</dbReference>
<dbReference type="PANTHER" id="PTHR47165">
    <property type="entry name" value="OS03G0429900 PROTEIN"/>
    <property type="match status" value="1"/>
</dbReference>
<feature type="region of interest" description="Disordered" evidence="10">
    <location>
        <begin position="640"/>
        <end position="662"/>
    </location>
</feature>
<reference evidence="12" key="1">
    <citation type="journal article" date="2023" name="Mol. Phylogenet. Evol.">
        <title>Genome-scale phylogeny and comparative genomics of the fungal order Sordariales.</title>
        <authorList>
            <person name="Hensen N."/>
            <person name="Bonometti L."/>
            <person name="Westerberg I."/>
            <person name="Brannstrom I.O."/>
            <person name="Guillou S."/>
            <person name="Cros-Aarteil S."/>
            <person name="Calhoun S."/>
            <person name="Haridas S."/>
            <person name="Kuo A."/>
            <person name="Mondo S."/>
            <person name="Pangilinan J."/>
            <person name="Riley R."/>
            <person name="LaButti K."/>
            <person name="Andreopoulos B."/>
            <person name="Lipzen A."/>
            <person name="Chen C."/>
            <person name="Yan M."/>
            <person name="Daum C."/>
            <person name="Ng V."/>
            <person name="Clum A."/>
            <person name="Steindorff A."/>
            <person name="Ohm R.A."/>
            <person name="Martin F."/>
            <person name="Silar P."/>
            <person name="Natvig D.O."/>
            <person name="Lalanne C."/>
            <person name="Gautier V."/>
            <person name="Ament-Velasquez S.L."/>
            <person name="Kruys A."/>
            <person name="Hutchinson M.I."/>
            <person name="Powell A.J."/>
            <person name="Barry K."/>
            <person name="Miller A.N."/>
            <person name="Grigoriev I.V."/>
            <person name="Debuchy R."/>
            <person name="Gladieux P."/>
            <person name="Hiltunen Thoren M."/>
            <person name="Johannesson H."/>
        </authorList>
    </citation>
    <scope>NUCLEOTIDE SEQUENCE</scope>
    <source>
        <strain evidence="12">CBS 359.72</strain>
    </source>
</reference>
<dbReference type="CDD" id="cd04477">
    <property type="entry name" value="RPA1N"/>
    <property type="match status" value="1"/>
</dbReference>
<evidence type="ECO:0000256" key="10">
    <source>
        <dbReference type="SAM" id="MobiDB-lite"/>
    </source>
</evidence>
<evidence type="ECO:0000313" key="12">
    <source>
        <dbReference type="EMBL" id="KAK4245268.1"/>
    </source>
</evidence>
<dbReference type="EMBL" id="MU857706">
    <property type="protein sequence ID" value="KAK4245268.1"/>
    <property type="molecule type" value="Genomic_DNA"/>
</dbReference>
<dbReference type="InterPro" id="IPR000717">
    <property type="entry name" value="PCI_dom"/>
</dbReference>
<dbReference type="Pfam" id="PF16900">
    <property type="entry name" value="REPA_OB_2"/>
    <property type="match status" value="1"/>
</dbReference>
<dbReference type="GO" id="GO:0005662">
    <property type="term" value="C:DNA replication factor A complex"/>
    <property type="evidence" value="ECO:0007669"/>
    <property type="project" value="UniProtKB-ARBA"/>
</dbReference>
<dbReference type="PANTHER" id="PTHR47165:SF4">
    <property type="entry name" value="OS03G0429900 PROTEIN"/>
    <property type="match status" value="1"/>
</dbReference>
<dbReference type="GO" id="GO:0003697">
    <property type="term" value="F:single-stranded DNA binding"/>
    <property type="evidence" value="ECO:0007669"/>
    <property type="project" value="UniProtKB-ARBA"/>
</dbReference>
<dbReference type="FunFam" id="2.40.50.140:FF:000064">
    <property type="entry name" value="Replication protein A subunit"/>
    <property type="match status" value="1"/>
</dbReference>
<keyword evidence="3 9" id="KW-0235">DNA replication</keyword>
<dbReference type="GO" id="GO:0006281">
    <property type="term" value="P:DNA repair"/>
    <property type="evidence" value="ECO:0007669"/>
    <property type="project" value="InterPro"/>
</dbReference>
<evidence type="ECO:0000256" key="2">
    <source>
        <dbReference type="ARBA" id="ARBA00005690"/>
    </source>
</evidence>
<keyword evidence="4 9" id="KW-0479">Metal-binding</keyword>
<dbReference type="PROSITE" id="PS50250">
    <property type="entry name" value="PCI"/>
    <property type="match status" value="1"/>
</dbReference>
<dbReference type="InterPro" id="IPR055089">
    <property type="entry name" value="COP9_N"/>
</dbReference>
<evidence type="ECO:0000256" key="4">
    <source>
        <dbReference type="ARBA" id="ARBA00022723"/>
    </source>
</evidence>
<evidence type="ECO:0000256" key="8">
    <source>
        <dbReference type="ARBA" id="ARBA00023242"/>
    </source>
</evidence>
<evidence type="ECO:0000259" key="11">
    <source>
        <dbReference type="PROSITE" id="PS50250"/>
    </source>
</evidence>
<protein>
    <recommendedName>
        <fullName evidence="9">Replication protein A subunit</fullName>
    </recommendedName>
</protein>
<dbReference type="Pfam" id="PF22788">
    <property type="entry name" value="COP9_hel_rpt"/>
    <property type="match status" value="1"/>
</dbReference>
<evidence type="ECO:0000256" key="3">
    <source>
        <dbReference type="ARBA" id="ARBA00022705"/>
    </source>
</evidence>
<evidence type="ECO:0000256" key="5">
    <source>
        <dbReference type="ARBA" id="ARBA00022771"/>
    </source>
</evidence>
<keyword evidence="7 9" id="KW-0238">DNA-binding</keyword>
<evidence type="ECO:0000256" key="1">
    <source>
        <dbReference type="ARBA" id="ARBA00004123"/>
    </source>
</evidence>
<dbReference type="NCBIfam" id="TIGR00617">
    <property type="entry name" value="rpa1"/>
    <property type="match status" value="1"/>
</dbReference>
<dbReference type="CDD" id="cd04476">
    <property type="entry name" value="RPA1_DBD_C"/>
    <property type="match status" value="1"/>
</dbReference>
<dbReference type="InterPro" id="IPR012340">
    <property type="entry name" value="NA-bd_OB-fold"/>
</dbReference>
<dbReference type="InterPro" id="IPR013955">
    <property type="entry name" value="Rep_factor-A_C"/>
</dbReference>
<gene>
    <name evidence="12" type="ORF">C7999DRAFT_34389</name>
</gene>
<name>A0AAN7HKW0_9PEZI</name>
<dbReference type="GO" id="GO:0008270">
    <property type="term" value="F:zinc ion binding"/>
    <property type="evidence" value="ECO:0007669"/>
    <property type="project" value="UniProtKB-KW"/>
</dbReference>
<evidence type="ECO:0000256" key="9">
    <source>
        <dbReference type="RuleBase" id="RU364130"/>
    </source>
</evidence>
<dbReference type="Pfam" id="PF08646">
    <property type="entry name" value="Rep_fac-A_C"/>
    <property type="match status" value="1"/>
</dbReference>
<dbReference type="GO" id="GO:0006310">
    <property type="term" value="P:DNA recombination"/>
    <property type="evidence" value="ECO:0007669"/>
    <property type="project" value="InterPro"/>
</dbReference>
<dbReference type="Pfam" id="PF04057">
    <property type="entry name" value="Rep-A_N"/>
    <property type="match status" value="1"/>
</dbReference>
<dbReference type="SUPFAM" id="SSF50249">
    <property type="entry name" value="Nucleic acid-binding proteins"/>
    <property type="match status" value="4"/>
</dbReference>
<keyword evidence="5 9" id="KW-0863">Zinc-finger</keyword>
<dbReference type="InterPro" id="IPR004591">
    <property type="entry name" value="Rfa1"/>
</dbReference>
<feature type="compositionally biased region" description="Polar residues" evidence="10">
    <location>
        <begin position="653"/>
        <end position="662"/>
    </location>
</feature>
<comment type="function">
    <text evidence="9">As part of the replication protein A (RPA/RP-A), a single-stranded DNA-binding heterotrimeric complex, may play an essential role in DNA replication, recombination and repair. Binds and stabilizes single-stranded DNA intermediates, preventing complementary DNA reannealing and recruiting different proteins involved in DNA metabolism.</text>
</comment>
<comment type="similarity">
    <text evidence="2 9">Belongs to the replication factor A protein 1 family.</text>
</comment>
<dbReference type="GO" id="GO:0006260">
    <property type="term" value="P:DNA replication"/>
    <property type="evidence" value="ECO:0007669"/>
    <property type="project" value="UniProtKB-KW"/>
</dbReference>
<feature type="compositionally biased region" description="Gly residues" evidence="10">
    <location>
        <begin position="137"/>
        <end position="146"/>
    </location>
</feature>
<dbReference type="FunFam" id="2.40.50.140:FF:000090">
    <property type="entry name" value="Replication protein A subunit"/>
    <property type="match status" value="1"/>
</dbReference>
<comment type="caution">
    <text evidence="12">The sequence shown here is derived from an EMBL/GenBank/DDBJ whole genome shotgun (WGS) entry which is preliminary data.</text>
</comment>
<keyword evidence="6 9" id="KW-0862">Zinc</keyword>
<dbReference type="FunFam" id="2.40.50.140:FF:000041">
    <property type="entry name" value="Replication protein A subunit"/>
    <property type="match status" value="1"/>
</dbReference>
<dbReference type="FunFam" id="2.40.50.140:FF:000117">
    <property type="entry name" value="Replication protein A subunit"/>
    <property type="match status" value="1"/>
</dbReference>
<dbReference type="CDD" id="cd04474">
    <property type="entry name" value="RPA1_DBD_A"/>
    <property type="match status" value="1"/>
</dbReference>
<dbReference type="CDD" id="cd04475">
    <property type="entry name" value="RPA1_DBD_B"/>
    <property type="match status" value="1"/>
</dbReference>
<sequence length="1172" mass="129890">MAEAEITQGALEAIFYDRDRAAVQYPIPVLQCLHVKFIDPKAPGAAPERYRVVLSDIRNYVQCMLATQANHVVHEGLLQKGSIVRVRQYQPQFVKGKSVLIILDLEVISHLGTPEKLGNPQLMEGPSIEQQQNTAIGGAGGAGSYGGIKSEPAVHETKPQAVQRQVVPRTGGGGGNSGHPASTIYPIEAVSPYANKWTIKVRVTSKSDIRTWHKPGGNEGKLFSVNLLDESGEIRATGFNNEVDQFYDLLQEGSVYYISTPCKVQIAKKQFTNLANDYELMLESGTVIEKAEDQSSVPQVRFNFCTIQELQGVEKDATVDIIGVLKEVNELDQITSKTTSKPYDKRELTLVDDTGYSVRLTIWGKTAREFDASPESVVACKGTRVSDFGGRSLSLLSSGTMTVDPDIPEAHKLKGWYEAQGRNNSFATHSNLSSVGAATGRKDDTKWVAQIKTENLGVDSIEYFTVKGTIVHMRQREFAYPACLSENCNKKVTEMSDGTWRCEKCNMTHDRPQYRYILSINITDHTGNTWLSCFDDTARIILKKTADEMMELHHQDESSCNDAFAQALCQKLVFRCRAKMETYAEQPRVRLQVMSVAEPDYRSEAHKLAELIKEMSMTRTQIKKNNDKQRHSVAAVLGARPTDRPTNRPTDPSNCSFSTAPTPKSTKQQIKFAELTVLTSIEASQMDQLASVLLHFPPGGGIAGDDLYDSAAKSHSQKVDKLAASTNFKDSAAQLLDHVDPALYSISYVHLLTAARAANSLPQPDLLVKVSVFLNTFDARQIRYAGKTFAGLLDWLVSGDLFPASVAVDLLTTALLRLDPTGSVLTTYHVALVKLAFTTDNVEPALPLLEKNIVFYPGVKGLQETRPLGSLDLPPASYITVDTRLTKQLSSSDVLQYDLLRGLCFIQRRSWSRAFDALERVVTYPAKDSHSCSKIMAEAHNKWILVGLLLNGKTPTLPSYTAPGAQKAFATLGKPYHSIGKAFEEGTAERLKTEFEGLGPQFFSEENNLSLMRLVLQHYQRWQILNLRNVYTKISLEQIRARTQSAETAAPLATEAEVARLVQDMIDEGMLNGAIERPQADGAAAYLTFHELNEELSETEFAQRMLQTARRLKEVEPLVRATDERLGASRDYVRYLTGQQKKGVKDAQRDYGASFLNQVEDEDLMTGVVPAY</sequence>
<proteinExistence type="inferred from homology"/>
<evidence type="ECO:0000256" key="7">
    <source>
        <dbReference type="ARBA" id="ARBA00023125"/>
    </source>
</evidence>
<feature type="domain" description="PCI" evidence="11">
    <location>
        <begin position="910"/>
        <end position="1089"/>
    </location>
</feature>
<dbReference type="InterPro" id="IPR004365">
    <property type="entry name" value="NA-bd_OB_tRNA"/>
</dbReference>
<keyword evidence="13" id="KW-1185">Reference proteome</keyword>
<evidence type="ECO:0000256" key="6">
    <source>
        <dbReference type="ARBA" id="ARBA00022833"/>
    </source>
</evidence>
<comment type="subcellular location">
    <subcellularLocation>
        <location evidence="1 9">Nucleus</location>
    </subcellularLocation>
</comment>
<comment type="subunit">
    <text evidence="9">Component of the heterotrimeric canonical replication protein A complex (RPA).</text>
</comment>
<dbReference type="AlphaFoldDB" id="A0AAN7HKW0"/>
<keyword evidence="8 9" id="KW-0539">Nucleus</keyword>